<accession>A0ABX7B4X4</accession>
<dbReference type="Gene3D" id="3.40.50.1220">
    <property type="entry name" value="TPP-binding domain"/>
    <property type="match status" value="1"/>
</dbReference>
<comment type="similarity">
    <text evidence="1">Belongs to the ETF alpha-subunit/FixB family.</text>
</comment>
<keyword evidence="2" id="KW-0249">Electron transport</keyword>
<keyword evidence="6" id="KW-1185">Reference proteome</keyword>
<proteinExistence type="inferred from homology"/>
<reference evidence="5" key="1">
    <citation type="submission" date="2021-02" db="EMBL/GenBank/DDBJ databases">
        <title>Skermanella TT6 skin isolate.</title>
        <authorList>
            <person name="Lee K."/>
            <person name="Ganzorig M."/>
        </authorList>
    </citation>
    <scope>NUCLEOTIDE SEQUENCE</scope>
    <source>
        <strain evidence="5">TT6</strain>
    </source>
</reference>
<dbReference type="PANTHER" id="PTHR43153">
    <property type="entry name" value="ELECTRON TRANSFER FLAVOPROTEIN ALPHA"/>
    <property type="match status" value="1"/>
</dbReference>
<evidence type="ECO:0000256" key="2">
    <source>
        <dbReference type="ARBA" id="ARBA00022982"/>
    </source>
</evidence>
<dbReference type="SUPFAM" id="SSF52402">
    <property type="entry name" value="Adenine nucleotide alpha hydrolases-like"/>
    <property type="match status" value="1"/>
</dbReference>
<dbReference type="SMART" id="SM00893">
    <property type="entry name" value="ETF"/>
    <property type="match status" value="1"/>
</dbReference>
<gene>
    <name evidence="5" type="ORF">IGS68_24770</name>
</gene>
<evidence type="ECO:0000313" key="6">
    <source>
        <dbReference type="Proteomes" id="UP000595197"/>
    </source>
</evidence>
<feature type="domain" description="Electron transfer flavoprotein alpha/beta-subunit N-terminal" evidence="4">
    <location>
        <begin position="94"/>
        <end position="266"/>
    </location>
</feature>
<evidence type="ECO:0000256" key="1">
    <source>
        <dbReference type="ARBA" id="ARBA00005817"/>
    </source>
</evidence>
<dbReference type="EMBL" id="CP067420">
    <property type="protein sequence ID" value="QQP89168.1"/>
    <property type="molecule type" value="Genomic_DNA"/>
</dbReference>
<dbReference type="PANTHER" id="PTHR43153:SF1">
    <property type="entry name" value="ELECTRON TRANSFER FLAVOPROTEIN SUBUNIT ALPHA, MITOCHONDRIAL"/>
    <property type="match status" value="1"/>
</dbReference>
<sequence length="409" mass="43039">MTRKRRDPRAELLALTVSEQPRRRIARGAAPAPGGRRRRDPRAERAAAAVLVGARRRIDWSGAALALPGQQGRPETAAEAGPSVRIIDDPAFLVLVVLDQPDGRMTDHDRQVIAAGRILADAGGGAVAALSAGIDGESDLGAAGIDRAMKVDFEPFAGYCPERRAALVLAAVDSLKPRHVLFAESASGGADLARRVAAATGERLFPGVQALTATQAGRRARGGSSELGRAPSRLMSIAPDAVPPLDDVRHEARPIPAPDPAFPTSPGIRSARLLETDPDRLSLAEADFILSAGNGLTDWEAFAELAEALGATRGGSRVVCDAGHLPRDRQIGASGTLVTARCYFALGIAGAPQHLQGITEVKHVIAVNTDLHAEMIKRADLAIVADAQAVMPALIRHARERRRERGAHG</sequence>
<organism evidence="5 6">
    <name type="scientific">Skermanella cutis</name>
    <dbReference type="NCBI Taxonomy" id="2775420"/>
    <lineage>
        <taxon>Bacteria</taxon>
        <taxon>Pseudomonadati</taxon>
        <taxon>Pseudomonadota</taxon>
        <taxon>Alphaproteobacteria</taxon>
        <taxon>Rhodospirillales</taxon>
        <taxon>Azospirillaceae</taxon>
        <taxon>Skermanella</taxon>
    </lineage>
</organism>
<dbReference type="InterPro" id="IPR001308">
    <property type="entry name" value="ETF_a/FixB"/>
</dbReference>
<keyword evidence="2" id="KW-0813">Transport</keyword>
<dbReference type="Pfam" id="PF01012">
    <property type="entry name" value="ETF"/>
    <property type="match status" value="1"/>
</dbReference>
<dbReference type="SUPFAM" id="SSF52467">
    <property type="entry name" value="DHS-like NAD/FAD-binding domain"/>
    <property type="match status" value="1"/>
</dbReference>
<dbReference type="Gene3D" id="3.40.50.620">
    <property type="entry name" value="HUPs"/>
    <property type="match status" value="1"/>
</dbReference>
<dbReference type="Proteomes" id="UP000595197">
    <property type="component" value="Chromosome"/>
</dbReference>
<dbReference type="InterPro" id="IPR029035">
    <property type="entry name" value="DHS-like_NAD/FAD-binding_dom"/>
</dbReference>
<evidence type="ECO:0000256" key="3">
    <source>
        <dbReference type="SAM" id="MobiDB-lite"/>
    </source>
</evidence>
<dbReference type="RefSeq" id="WP_201075094.1">
    <property type="nucleotide sequence ID" value="NZ_CP067420.1"/>
</dbReference>
<protein>
    <submittedName>
        <fullName evidence="5">Electron transfer flavoprotein subunit alpha/FixB family protein</fullName>
    </submittedName>
</protein>
<dbReference type="InterPro" id="IPR014731">
    <property type="entry name" value="ETF_asu_C"/>
</dbReference>
<evidence type="ECO:0000259" key="4">
    <source>
        <dbReference type="SMART" id="SM00893"/>
    </source>
</evidence>
<name>A0ABX7B4X4_9PROT</name>
<dbReference type="InterPro" id="IPR014729">
    <property type="entry name" value="Rossmann-like_a/b/a_fold"/>
</dbReference>
<dbReference type="Pfam" id="PF00766">
    <property type="entry name" value="ETF_alpha"/>
    <property type="match status" value="1"/>
</dbReference>
<feature type="region of interest" description="Disordered" evidence="3">
    <location>
        <begin position="1"/>
        <end position="43"/>
    </location>
</feature>
<evidence type="ECO:0000313" key="5">
    <source>
        <dbReference type="EMBL" id="QQP89168.1"/>
    </source>
</evidence>
<dbReference type="InterPro" id="IPR014730">
    <property type="entry name" value="ETF_a/b_N"/>
</dbReference>